<dbReference type="EMBL" id="CABDUW010000036">
    <property type="protein sequence ID" value="VTJ54245.1"/>
    <property type="molecule type" value="Genomic_DNA"/>
</dbReference>
<proteinExistence type="predicted"/>
<comment type="caution">
    <text evidence="3">The sequence shown here is derived from an EMBL/GenBank/DDBJ whole genome shotgun (WGS) entry which is preliminary data.</text>
</comment>
<feature type="chain" id="PRO_5022674900" evidence="2">
    <location>
        <begin position="26"/>
        <end position="376"/>
    </location>
</feature>
<evidence type="ECO:0000256" key="1">
    <source>
        <dbReference type="SAM" id="MobiDB-lite"/>
    </source>
</evidence>
<accession>A0A5E4AAY7</accession>
<evidence type="ECO:0000313" key="4">
    <source>
        <dbReference type="Proteomes" id="UP000335636"/>
    </source>
</evidence>
<gene>
    <name evidence="3" type="ORF">MONAX_5E024089</name>
</gene>
<organism evidence="3 4">
    <name type="scientific">Marmota monax</name>
    <name type="common">Woodchuck</name>
    <dbReference type="NCBI Taxonomy" id="9995"/>
    <lineage>
        <taxon>Eukaryota</taxon>
        <taxon>Metazoa</taxon>
        <taxon>Chordata</taxon>
        <taxon>Craniata</taxon>
        <taxon>Vertebrata</taxon>
        <taxon>Euteleostomi</taxon>
        <taxon>Mammalia</taxon>
        <taxon>Eutheria</taxon>
        <taxon>Euarchontoglires</taxon>
        <taxon>Glires</taxon>
        <taxon>Rodentia</taxon>
        <taxon>Sciuromorpha</taxon>
        <taxon>Sciuridae</taxon>
        <taxon>Xerinae</taxon>
        <taxon>Marmotini</taxon>
        <taxon>Marmota</taxon>
    </lineage>
</organism>
<name>A0A5E4AAY7_MARMO</name>
<feature type="region of interest" description="Disordered" evidence="1">
    <location>
        <begin position="119"/>
        <end position="219"/>
    </location>
</feature>
<evidence type="ECO:0000256" key="2">
    <source>
        <dbReference type="SAM" id="SignalP"/>
    </source>
</evidence>
<feature type="compositionally biased region" description="Pro residues" evidence="1">
    <location>
        <begin position="123"/>
        <end position="132"/>
    </location>
</feature>
<keyword evidence="2" id="KW-0732">Signal</keyword>
<reference evidence="3" key="1">
    <citation type="submission" date="2019-04" db="EMBL/GenBank/DDBJ databases">
        <authorList>
            <person name="Alioto T."/>
            <person name="Alioto T."/>
        </authorList>
    </citation>
    <scope>NUCLEOTIDE SEQUENCE [LARGE SCALE GENOMIC DNA]</scope>
</reference>
<keyword evidence="4" id="KW-1185">Reference proteome</keyword>
<sequence length="376" mass="38969">MAGRGRLVRMRPGLVLVLLVALTLAVGSQPQKNFPKESNALNWGKVSHCLLVPMPGHTGHRLLPGPPGLSHCSPRPQAGRPWGVMEGSGIWEGLSGPGPQDTTAGRSPPLRWAGEALSCQCPRPSPVPPDPDWPARSSLGKGALSTPEEAGGLCGEGWSSPSAAQREEAGGERERDDLGGPCTFLTSGADPEERQEEAGHRGAGNWARSRQQPWQAGPQDRAVRGFEGLGPRARRQARCPAVGVKGVKGFHVLSTDYSYGLVYLRLGPEGGGGRGLLLAGGEQLARRASRGSEGDHGVQGLEVAAVGVKAAQEGYKAWGREGQDGVTGCDGAGVRQAGVRGLSPLPDTAVGTEQAALETGRGSCLSGHIQVGVSGF</sequence>
<feature type="compositionally biased region" description="Basic and acidic residues" evidence="1">
    <location>
        <begin position="165"/>
        <end position="178"/>
    </location>
</feature>
<protein>
    <submittedName>
        <fullName evidence="3">Uncharacterized protein</fullName>
    </submittedName>
</protein>
<dbReference type="Proteomes" id="UP000335636">
    <property type="component" value="Unassembled WGS sequence"/>
</dbReference>
<feature type="signal peptide" evidence="2">
    <location>
        <begin position="1"/>
        <end position="25"/>
    </location>
</feature>
<dbReference type="AlphaFoldDB" id="A0A5E4AAY7"/>
<evidence type="ECO:0000313" key="3">
    <source>
        <dbReference type="EMBL" id="VTJ54245.1"/>
    </source>
</evidence>